<sequence length="135" mass="15131">MESSPSSDPLDLDAIRSRVKELEEIHSNCKDDDDSVMSSQDSQELLQDCALQLQSKVKQIMTDCSDFSFLGIEDLDVFVDHLKEELTTAEANSAKISNEIDILTRTHNEDSSEFENELEVMKGLLDNITSQVGVF</sequence>
<dbReference type="PANTHER" id="PTHR36037">
    <property type="entry name" value="RNA-DIRECTED DNA POLYMERASE (REVERSE TRANSCRIPTASE)-RELATED FAMILY PROTEIN"/>
    <property type="match status" value="1"/>
</dbReference>
<organism evidence="1">
    <name type="scientific">Rhizophora mucronata</name>
    <name type="common">Asiatic mangrove</name>
    <dbReference type="NCBI Taxonomy" id="61149"/>
    <lineage>
        <taxon>Eukaryota</taxon>
        <taxon>Viridiplantae</taxon>
        <taxon>Streptophyta</taxon>
        <taxon>Embryophyta</taxon>
        <taxon>Tracheophyta</taxon>
        <taxon>Spermatophyta</taxon>
        <taxon>Magnoliopsida</taxon>
        <taxon>eudicotyledons</taxon>
        <taxon>Gunneridae</taxon>
        <taxon>Pentapetalae</taxon>
        <taxon>rosids</taxon>
        <taxon>fabids</taxon>
        <taxon>Malpighiales</taxon>
        <taxon>Rhizophoraceae</taxon>
        <taxon>Rhizophora</taxon>
    </lineage>
</organism>
<evidence type="ECO:0000313" key="1">
    <source>
        <dbReference type="EMBL" id="MBW93682.1"/>
    </source>
</evidence>
<dbReference type="AlphaFoldDB" id="A0A2P2JJM7"/>
<proteinExistence type="predicted"/>
<dbReference type="EMBL" id="GGEC01013199">
    <property type="protein sequence ID" value="MBW93682.1"/>
    <property type="molecule type" value="Transcribed_RNA"/>
</dbReference>
<accession>A0A2P2JJM7</accession>
<name>A0A2P2JJM7_RHIMU</name>
<reference evidence="1" key="1">
    <citation type="submission" date="2018-02" db="EMBL/GenBank/DDBJ databases">
        <title>Rhizophora mucronata_Transcriptome.</title>
        <authorList>
            <person name="Meera S.P."/>
            <person name="Sreeshan A."/>
            <person name="Augustine A."/>
        </authorList>
    </citation>
    <scope>NUCLEOTIDE SEQUENCE</scope>
    <source>
        <tissue evidence="1">Leaf</tissue>
    </source>
</reference>
<protein>
    <submittedName>
        <fullName evidence="1">Uncharacterized protein LOC105633150 isoform X2</fullName>
    </submittedName>
</protein>
<dbReference type="PANTHER" id="PTHR36037:SF1">
    <property type="entry name" value="RNA-DIRECTED DNA POLYMERASE (REVERSE TRANSCRIPTASE)-RELATED FAMILY PROTEIN"/>
    <property type="match status" value="1"/>
</dbReference>